<name>A0AAV6UHU7_9ARAC</name>
<dbReference type="AlphaFoldDB" id="A0AAV6UHU7"/>
<sequence length="129" mass="14546">MAPVFILLGLLCVLLGSTVDAGRYGSCTEDINALKREMNKMMDDNTAPECVKEVGLDEFKCTAGEDEKIDMEVAMKLKEWYKGLDENMKEKAMKCGKEFMHAAMEEAGDKISEECVNKMEEEKKKSMEN</sequence>
<protein>
    <submittedName>
        <fullName evidence="2">Uncharacterized protein</fullName>
    </submittedName>
</protein>
<keyword evidence="1" id="KW-0732">Signal</keyword>
<dbReference type="Proteomes" id="UP000827092">
    <property type="component" value="Unassembled WGS sequence"/>
</dbReference>
<reference evidence="2 3" key="1">
    <citation type="journal article" date="2022" name="Nat. Ecol. Evol.">
        <title>A masculinizing supergene underlies an exaggerated male reproductive morph in a spider.</title>
        <authorList>
            <person name="Hendrickx F."/>
            <person name="De Corte Z."/>
            <person name="Sonet G."/>
            <person name="Van Belleghem S.M."/>
            <person name="Kostlbacher S."/>
            <person name="Vangestel C."/>
        </authorList>
    </citation>
    <scope>NUCLEOTIDE SEQUENCE [LARGE SCALE GENOMIC DNA]</scope>
    <source>
        <strain evidence="2">W744_W776</strain>
    </source>
</reference>
<evidence type="ECO:0000313" key="2">
    <source>
        <dbReference type="EMBL" id="KAG8183221.1"/>
    </source>
</evidence>
<accession>A0AAV6UHU7</accession>
<evidence type="ECO:0000256" key="1">
    <source>
        <dbReference type="SAM" id="SignalP"/>
    </source>
</evidence>
<dbReference type="EMBL" id="JAFNEN010000427">
    <property type="protein sequence ID" value="KAG8183221.1"/>
    <property type="molecule type" value="Genomic_DNA"/>
</dbReference>
<gene>
    <name evidence="2" type="ORF">JTE90_005670</name>
</gene>
<organism evidence="2 3">
    <name type="scientific">Oedothorax gibbosus</name>
    <dbReference type="NCBI Taxonomy" id="931172"/>
    <lineage>
        <taxon>Eukaryota</taxon>
        <taxon>Metazoa</taxon>
        <taxon>Ecdysozoa</taxon>
        <taxon>Arthropoda</taxon>
        <taxon>Chelicerata</taxon>
        <taxon>Arachnida</taxon>
        <taxon>Araneae</taxon>
        <taxon>Araneomorphae</taxon>
        <taxon>Entelegynae</taxon>
        <taxon>Araneoidea</taxon>
        <taxon>Linyphiidae</taxon>
        <taxon>Erigoninae</taxon>
        <taxon>Oedothorax</taxon>
    </lineage>
</organism>
<comment type="caution">
    <text evidence="2">The sequence shown here is derived from an EMBL/GenBank/DDBJ whole genome shotgun (WGS) entry which is preliminary data.</text>
</comment>
<feature type="chain" id="PRO_5043529413" evidence="1">
    <location>
        <begin position="22"/>
        <end position="129"/>
    </location>
</feature>
<feature type="signal peptide" evidence="1">
    <location>
        <begin position="1"/>
        <end position="21"/>
    </location>
</feature>
<evidence type="ECO:0000313" key="3">
    <source>
        <dbReference type="Proteomes" id="UP000827092"/>
    </source>
</evidence>
<keyword evidence="3" id="KW-1185">Reference proteome</keyword>
<proteinExistence type="predicted"/>